<dbReference type="PANTHER" id="PTHR43777">
    <property type="entry name" value="MOLYBDENUM COFACTOR CYTIDYLYLTRANSFERASE"/>
    <property type="match status" value="1"/>
</dbReference>
<sequence>MNKMEGSAHNIGIIILAAGASSRLGEPKQLLPYHEAPLLQHTINEANAISSFSSILVLGANAAEIKKAIDPKNFKIIFNNEWQKGMGSSLSIAMKEAASNHSLEHILILLSDQPLVNTDYFNKLIKAHITSHKSITASFYNNIAGVPAIFSKDHFNDLKKLQGDKGARQIIKNTPPQLVEFDQGQIDIDTPEDWVNFNSLKKKNPSP</sequence>
<proteinExistence type="predicted"/>
<comment type="caution">
    <text evidence="2">The sequence shown here is derived from an EMBL/GenBank/DDBJ whole genome shotgun (WGS) entry which is preliminary data.</text>
</comment>
<name>A0A937F9U7_9BACT</name>
<evidence type="ECO:0000313" key="2">
    <source>
        <dbReference type="EMBL" id="MBL3657652.1"/>
    </source>
</evidence>
<dbReference type="PANTHER" id="PTHR43777:SF1">
    <property type="entry name" value="MOLYBDENUM COFACTOR CYTIDYLYLTRANSFERASE"/>
    <property type="match status" value="1"/>
</dbReference>
<evidence type="ECO:0000313" key="3">
    <source>
        <dbReference type="Proteomes" id="UP000659388"/>
    </source>
</evidence>
<dbReference type="InterPro" id="IPR025877">
    <property type="entry name" value="MobA-like_NTP_Trfase"/>
</dbReference>
<dbReference type="Gene3D" id="3.90.550.10">
    <property type="entry name" value="Spore Coat Polysaccharide Biosynthesis Protein SpsA, Chain A"/>
    <property type="match status" value="1"/>
</dbReference>
<dbReference type="SUPFAM" id="SSF53448">
    <property type="entry name" value="Nucleotide-diphospho-sugar transferases"/>
    <property type="match status" value="1"/>
</dbReference>
<evidence type="ECO:0000259" key="1">
    <source>
        <dbReference type="Pfam" id="PF12804"/>
    </source>
</evidence>
<feature type="domain" description="MobA-like NTP transferase" evidence="1">
    <location>
        <begin position="14"/>
        <end position="173"/>
    </location>
</feature>
<reference evidence="2" key="1">
    <citation type="submission" date="2021-01" db="EMBL/GenBank/DDBJ databases">
        <title>Fulvivirga kasyanovii gen. nov., sp nov., a novel member of the phylum Bacteroidetes isolated from seawater in a mussel farm.</title>
        <authorList>
            <person name="Zhao L.-H."/>
            <person name="Wang Z.-J."/>
        </authorList>
    </citation>
    <scope>NUCLEOTIDE SEQUENCE</scope>
    <source>
        <strain evidence="2">2943</strain>
    </source>
</reference>
<accession>A0A937F9U7</accession>
<dbReference type="GO" id="GO:0016779">
    <property type="term" value="F:nucleotidyltransferase activity"/>
    <property type="evidence" value="ECO:0007669"/>
    <property type="project" value="UniProtKB-ARBA"/>
</dbReference>
<dbReference type="RefSeq" id="WP_202245433.1">
    <property type="nucleotide sequence ID" value="NZ_JAESIY010000008.1"/>
</dbReference>
<dbReference type="InterPro" id="IPR029044">
    <property type="entry name" value="Nucleotide-diphossugar_trans"/>
</dbReference>
<keyword evidence="3" id="KW-1185">Reference proteome</keyword>
<dbReference type="Proteomes" id="UP000659388">
    <property type="component" value="Unassembled WGS sequence"/>
</dbReference>
<organism evidence="2 3">
    <name type="scientific">Fulvivirga sediminis</name>
    <dbReference type="NCBI Taxonomy" id="2803949"/>
    <lineage>
        <taxon>Bacteria</taxon>
        <taxon>Pseudomonadati</taxon>
        <taxon>Bacteroidota</taxon>
        <taxon>Cytophagia</taxon>
        <taxon>Cytophagales</taxon>
        <taxon>Fulvivirgaceae</taxon>
        <taxon>Fulvivirga</taxon>
    </lineage>
</organism>
<protein>
    <submittedName>
        <fullName evidence="2">Nucleotidyltransferase family protein</fullName>
    </submittedName>
</protein>
<gene>
    <name evidence="2" type="ORF">JL102_15995</name>
</gene>
<dbReference type="EMBL" id="JAESIY010000008">
    <property type="protein sequence ID" value="MBL3657652.1"/>
    <property type="molecule type" value="Genomic_DNA"/>
</dbReference>
<dbReference type="AlphaFoldDB" id="A0A937F9U7"/>
<dbReference type="Pfam" id="PF12804">
    <property type="entry name" value="NTP_transf_3"/>
    <property type="match status" value="1"/>
</dbReference>
<dbReference type="CDD" id="cd04182">
    <property type="entry name" value="GT_2_like_f"/>
    <property type="match status" value="1"/>
</dbReference>